<name>A0A7S0DXC8_9CRYP</name>
<feature type="signal peptide" evidence="2">
    <location>
        <begin position="1"/>
        <end position="40"/>
    </location>
</feature>
<dbReference type="PROSITE" id="PS01180">
    <property type="entry name" value="CUB"/>
    <property type="match status" value="1"/>
</dbReference>
<dbReference type="SMART" id="SM00042">
    <property type="entry name" value="CUB"/>
    <property type="match status" value="1"/>
</dbReference>
<dbReference type="Gene3D" id="2.60.120.290">
    <property type="entry name" value="Spermadhesin, CUB domain"/>
    <property type="match status" value="1"/>
</dbReference>
<organism evidence="4">
    <name type="scientific">Hanusia phi</name>
    <dbReference type="NCBI Taxonomy" id="3032"/>
    <lineage>
        <taxon>Eukaryota</taxon>
        <taxon>Cryptophyceae</taxon>
        <taxon>Pyrenomonadales</taxon>
        <taxon>Geminigeraceae</taxon>
        <taxon>Hanusia</taxon>
    </lineage>
</organism>
<dbReference type="InterPro" id="IPR000859">
    <property type="entry name" value="CUB_dom"/>
</dbReference>
<accession>A0A7S0DXC8</accession>
<proteinExistence type="predicted"/>
<dbReference type="SUPFAM" id="SSF49854">
    <property type="entry name" value="Spermadhesin, CUB domain"/>
    <property type="match status" value="1"/>
</dbReference>
<feature type="domain" description="CUB" evidence="3">
    <location>
        <begin position="58"/>
        <end position="176"/>
    </location>
</feature>
<evidence type="ECO:0000259" key="3">
    <source>
        <dbReference type="PROSITE" id="PS01180"/>
    </source>
</evidence>
<dbReference type="EMBL" id="HBEO01002471">
    <property type="protein sequence ID" value="CAD8468179.1"/>
    <property type="molecule type" value="Transcribed_RNA"/>
</dbReference>
<feature type="chain" id="PRO_5031569468" description="CUB domain-containing protein" evidence="2">
    <location>
        <begin position="41"/>
        <end position="180"/>
    </location>
</feature>
<dbReference type="AlphaFoldDB" id="A0A7S0DXC8"/>
<evidence type="ECO:0000256" key="1">
    <source>
        <dbReference type="ARBA" id="ARBA00023157"/>
    </source>
</evidence>
<evidence type="ECO:0000256" key="2">
    <source>
        <dbReference type="SAM" id="SignalP"/>
    </source>
</evidence>
<reference evidence="4" key="1">
    <citation type="submission" date="2021-01" db="EMBL/GenBank/DDBJ databases">
        <authorList>
            <person name="Corre E."/>
            <person name="Pelletier E."/>
            <person name="Niang G."/>
            <person name="Scheremetjew M."/>
            <person name="Finn R."/>
            <person name="Kale V."/>
            <person name="Holt S."/>
            <person name="Cochrane G."/>
            <person name="Meng A."/>
            <person name="Brown T."/>
            <person name="Cohen L."/>
        </authorList>
    </citation>
    <scope>NUCLEOTIDE SEQUENCE</scope>
    <source>
        <strain evidence="4">CCMP325</strain>
    </source>
</reference>
<protein>
    <recommendedName>
        <fullName evidence="3">CUB domain-containing protein</fullName>
    </recommendedName>
</protein>
<keyword evidence="2" id="KW-0732">Signal</keyword>
<dbReference type="CDD" id="cd00041">
    <property type="entry name" value="CUB"/>
    <property type="match status" value="1"/>
</dbReference>
<sequence>MRAQLQNNKTGSMANMSIVSSKTLLIFLFLMCIQASLSLASPANCSTQAAAWSMEGTCGNTTGSSSSGAITDGQGDYSASERCYWRITTAADVEIDFTSFETEELFDKLEVWSCKYWSPEMPCTNCDQVLGSFSGSLGNFSFSAPNSNRTNRCITLAFFTDPMTQFPGFDGRWSLRCPQG</sequence>
<gene>
    <name evidence="4" type="ORF">HPHI1048_LOCUS1775</name>
</gene>
<dbReference type="InterPro" id="IPR035914">
    <property type="entry name" value="Sperma_CUB_dom_sf"/>
</dbReference>
<keyword evidence="1" id="KW-1015">Disulfide bond</keyword>
<evidence type="ECO:0000313" key="4">
    <source>
        <dbReference type="EMBL" id="CAD8468179.1"/>
    </source>
</evidence>